<accession>A0A9W7GNA8</accession>
<dbReference type="OrthoDB" id="10506666at2759"/>
<keyword evidence="4" id="KW-1185">Reference proteome</keyword>
<protein>
    <submittedName>
        <fullName evidence="3">Uncharacterized protein</fullName>
    </submittedName>
</protein>
<feature type="compositionally biased region" description="Gly residues" evidence="1">
    <location>
        <begin position="322"/>
        <end position="332"/>
    </location>
</feature>
<feature type="region of interest" description="Disordered" evidence="1">
    <location>
        <begin position="321"/>
        <end position="357"/>
    </location>
</feature>
<feature type="transmembrane region" description="Helical" evidence="2">
    <location>
        <begin position="507"/>
        <end position="524"/>
    </location>
</feature>
<dbReference type="EMBL" id="BRYA01000371">
    <property type="protein sequence ID" value="GMI48049.1"/>
    <property type="molecule type" value="Genomic_DNA"/>
</dbReference>
<keyword evidence="2" id="KW-1133">Transmembrane helix</keyword>
<proteinExistence type="predicted"/>
<dbReference type="AlphaFoldDB" id="A0A9W7GNA8"/>
<evidence type="ECO:0000256" key="2">
    <source>
        <dbReference type="SAM" id="Phobius"/>
    </source>
</evidence>
<evidence type="ECO:0000313" key="4">
    <source>
        <dbReference type="Proteomes" id="UP001165065"/>
    </source>
</evidence>
<evidence type="ECO:0000313" key="3">
    <source>
        <dbReference type="EMBL" id="GMI48049.1"/>
    </source>
</evidence>
<evidence type="ECO:0000256" key="1">
    <source>
        <dbReference type="SAM" id="MobiDB-lite"/>
    </source>
</evidence>
<feature type="compositionally biased region" description="Basic and acidic residues" evidence="1">
    <location>
        <begin position="333"/>
        <end position="354"/>
    </location>
</feature>
<comment type="caution">
    <text evidence="3">The sequence shown here is derived from an EMBL/GenBank/DDBJ whole genome shotgun (WGS) entry which is preliminary data.</text>
</comment>
<reference evidence="4" key="1">
    <citation type="journal article" date="2023" name="Commun. Biol.">
        <title>Genome analysis of Parmales, the sister group of diatoms, reveals the evolutionary specialization of diatoms from phago-mixotrophs to photoautotrophs.</title>
        <authorList>
            <person name="Ban H."/>
            <person name="Sato S."/>
            <person name="Yoshikawa S."/>
            <person name="Yamada K."/>
            <person name="Nakamura Y."/>
            <person name="Ichinomiya M."/>
            <person name="Sato N."/>
            <person name="Blanc-Mathieu R."/>
            <person name="Endo H."/>
            <person name="Kuwata A."/>
            <person name="Ogata H."/>
        </authorList>
    </citation>
    <scope>NUCLEOTIDE SEQUENCE [LARGE SCALE GENOMIC DNA]</scope>
</reference>
<dbReference type="InterPro" id="IPR011044">
    <property type="entry name" value="Quino_amine_DH_bsu"/>
</dbReference>
<dbReference type="Proteomes" id="UP001165065">
    <property type="component" value="Unassembled WGS sequence"/>
</dbReference>
<sequence>MAGVNVVGHLHAVPSDPSSDDLEVDLGDGTFLHGARYLPGGGWVVGGVEEFKIVGEDGSVTTAVYGESLVDIDPPVGKDDDDTMEEEGEEKDEGEGGADGDDEARNQATSYMSLSPPLALSHPGILRSQPFTVFKVLAVTGSEVSTYLRAFTSRGLQMWSTPISGGGIRGNVAVLYGPDDGAASLVVYSGGGIKLIDPKNGAQKDFFEVGVKFTMEDVHLTVRGGYIYGCGEGGLFRVKVGGGGSWGKEVNGHCTHPPSIARGLDGKMYWTATMASKGEGAGVGVLVVRDDRVIESRNLRCRSGVAGNGVWVKRVDDNVEGVRGGGGGGGGEGEGRGKKLRGEGGGEGGEKTPDDDWGGLALTLTISQTLYILNPTCPSDFSEPMGGTVESQPVLASGGFGGSSVVVGTMGGDVVGWRFEEPLESGGSTFRFKVLSPDVGLISVTVEGSGVITSSGLTKRVSESDGDIKINVQPSHGNFVVSYRQDGGGEEVLSKALLIKEGSGVDIGLVVSGVVGAVCLLSILG</sequence>
<keyword evidence="2" id="KW-0812">Transmembrane</keyword>
<dbReference type="SUPFAM" id="SSF50969">
    <property type="entry name" value="YVTN repeat-like/Quinoprotein amine dehydrogenase"/>
    <property type="match status" value="1"/>
</dbReference>
<keyword evidence="2" id="KW-0472">Membrane</keyword>
<name>A0A9W7GNA8_9STRA</name>
<gene>
    <name evidence="3" type="ORF">TrCOL_g4823</name>
</gene>
<feature type="region of interest" description="Disordered" evidence="1">
    <location>
        <begin position="70"/>
        <end position="104"/>
    </location>
</feature>
<feature type="compositionally biased region" description="Acidic residues" evidence="1">
    <location>
        <begin position="79"/>
        <end position="102"/>
    </location>
</feature>
<organism evidence="3 4">
    <name type="scientific">Triparma columacea</name>
    <dbReference type="NCBI Taxonomy" id="722753"/>
    <lineage>
        <taxon>Eukaryota</taxon>
        <taxon>Sar</taxon>
        <taxon>Stramenopiles</taxon>
        <taxon>Ochrophyta</taxon>
        <taxon>Bolidophyceae</taxon>
        <taxon>Parmales</taxon>
        <taxon>Triparmaceae</taxon>
        <taxon>Triparma</taxon>
    </lineage>
</organism>